<gene>
    <name evidence="2" type="ORF">SAMN04488109_6624</name>
</gene>
<dbReference type="EMBL" id="FQWQ01000006">
    <property type="protein sequence ID" value="SHH99844.1"/>
    <property type="molecule type" value="Genomic_DNA"/>
</dbReference>
<name>A0A1M5XK04_9BACT</name>
<accession>A0A1M5XK04</accession>
<protein>
    <submittedName>
        <fullName evidence="2">DinB superfamily protein</fullName>
    </submittedName>
</protein>
<organism evidence="2 3">
    <name type="scientific">Chryseolinea serpens</name>
    <dbReference type="NCBI Taxonomy" id="947013"/>
    <lineage>
        <taxon>Bacteria</taxon>
        <taxon>Pseudomonadati</taxon>
        <taxon>Bacteroidota</taxon>
        <taxon>Cytophagia</taxon>
        <taxon>Cytophagales</taxon>
        <taxon>Fulvivirgaceae</taxon>
        <taxon>Chryseolinea</taxon>
    </lineage>
</organism>
<dbReference type="Gene3D" id="1.20.120.450">
    <property type="entry name" value="dinb family like domain"/>
    <property type="match status" value="1"/>
</dbReference>
<keyword evidence="3" id="KW-1185">Reference proteome</keyword>
<proteinExistence type="predicted"/>
<dbReference type="SUPFAM" id="SSF109854">
    <property type="entry name" value="DinB/YfiT-like putative metalloenzymes"/>
    <property type="match status" value="1"/>
</dbReference>
<evidence type="ECO:0000313" key="3">
    <source>
        <dbReference type="Proteomes" id="UP000184212"/>
    </source>
</evidence>
<dbReference type="InterPro" id="IPR034660">
    <property type="entry name" value="DinB/YfiT-like"/>
</dbReference>
<sequence>MTKPDLQAVPTAFKHYVENVKDQDMMAALKDSSVKFLSIIRSLPEEKGAYAYAEGKWTIKEMLCHMMDAERIFAYRALRFARNDSTALPGFDENSYAPEANAAARTLASLVREMETLRQTTIDLFANFTPAMLDRKGTASNMPMSVLTLGYIISGHETHHRKVLTERYLAH</sequence>
<dbReference type="AlphaFoldDB" id="A0A1M5XK04"/>
<evidence type="ECO:0000313" key="2">
    <source>
        <dbReference type="EMBL" id="SHH99844.1"/>
    </source>
</evidence>
<dbReference type="InterPro" id="IPR024775">
    <property type="entry name" value="DinB-like"/>
</dbReference>
<evidence type="ECO:0000259" key="1">
    <source>
        <dbReference type="Pfam" id="PF12867"/>
    </source>
</evidence>
<dbReference type="OrthoDB" id="9793216at2"/>
<dbReference type="RefSeq" id="WP_073143120.1">
    <property type="nucleotide sequence ID" value="NZ_FQWQ01000006.1"/>
</dbReference>
<dbReference type="Proteomes" id="UP000184212">
    <property type="component" value="Unassembled WGS sequence"/>
</dbReference>
<reference evidence="2 3" key="1">
    <citation type="submission" date="2016-11" db="EMBL/GenBank/DDBJ databases">
        <authorList>
            <person name="Jaros S."/>
            <person name="Januszkiewicz K."/>
            <person name="Wedrychowicz H."/>
        </authorList>
    </citation>
    <scope>NUCLEOTIDE SEQUENCE [LARGE SCALE GENOMIC DNA]</scope>
    <source>
        <strain evidence="2 3">DSM 24574</strain>
    </source>
</reference>
<dbReference type="Pfam" id="PF12867">
    <property type="entry name" value="DinB_2"/>
    <property type="match status" value="1"/>
</dbReference>
<dbReference type="STRING" id="947013.SAMN04488109_6624"/>
<feature type="domain" description="DinB-like" evidence="1">
    <location>
        <begin position="35"/>
        <end position="162"/>
    </location>
</feature>